<protein>
    <submittedName>
        <fullName evidence="1">Uncharacterized protein</fullName>
    </submittedName>
</protein>
<sequence length="68" mass="7721">MGNAEKSNITLKGHFSVSFLWSRTTRRNLSRTQKVVRFSWIELHPVNSLQDNSVDLLVCTCGLSLLQS</sequence>
<organism evidence="1">
    <name type="scientific">Rhizophora mucronata</name>
    <name type="common">Asiatic mangrove</name>
    <dbReference type="NCBI Taxonomy" id="61149"/>
    <lineage>
        <taxon>Eukaryota</taxon>
        <taxon>Viridiplantae</taxon>
        <taxon>Streptophyta</taxon>
        <taxon>Embryophyta</taxon>
        <taxon>Tracheophyta</taxon>
        <taxon>Spermatophyta</taxon>
        <taxon>Magnoliopsida</taxon>
        <taxon>eudicotyledons</taxon>
        <taxon>Gunneridae</taxon>
        <taxon>Pentapetalae</taxon>
        <taxon>rosids</taxon>
        <taxon>fabids</taxon>
        <taxon>Malpighiales</taxon>
        <taxon>Rhizophoraceae</taxon>
        <taxon>Rhizophora</taxon>
    </lineage>
</organism>
<name>A0A2P2IKJ4_RHIMU</name>
<evidence type="ECO:0000313" key="1">
    <source>
        <dbReference type="EMBL" id="MBW81711.1"/>
    </source>
</evidence>
<proteinExistence type="predicted"/>
<dbReference type="AlphaFoldDB" id="A0A2P2IKJ4"/>
<dbReference type="EMBL" id="GGEC01001228">
    <property type="protein sequence ID" value="MBW81711.1"/>
    <property type="molecule type" value="Transcribed_RNA"/>
</dbReference>
<accession>A0A2P2IKJ4</accession>
<reference evidence="1" key="1">
    <citation type="submission" date="2018-02" db="EMBL/GenBank/DDBJ databases">
        <title>Rhizophora mucronata_Transcriptome.</title>
        <authorList>
            <person name="Meera S.P."/>
            <person name="Sreeshan A."/>
            <person name="Augustine A."/>
        </authorList>
    </citation>
    <scope>NUCLEOTIDE SEQUENCE</scope>
    <source>
        <tissue evidence="1">Leaf</tissue>
    </source>
</reference>